<dbReference type="Pfam" id="PF01943">
    <property type="entry name" value="Polysacc_synt"/>
    <property type="match status" value="1"/>
</dbReference>
<feature type="transmembrane region" description="Helical" evidence="5">
    <location>
        <begin position="194"/>
        <end position="215"/>
    </location>
</feature>
<protein>
    <submittedName>
        <fullName evidence="6">Lsg locus protein 1</fullName>
    </submittedName>
</protein>
<dbReference type="GO" id="GO:0016020">
    <property type="term" value="C:membrane"/>
    <property type="evidence" value="ECO:0007669"/>
    <property type="project" value="UniProtKB-SubCell"/>
</dbReference>
<evidence type="ECO:0000256" key="3">
    <source>
        <dbReference type="ARBA" id="ARBA00022989"/>
    </source>
</evidence>
<organism evidence="6 7">
    <name type="scientific">Vibrio owensii</name>
    <dbReference type="NCBI Taxonomy" id="696485"/>
    <lineage>
        <taxon>Bacteria</taxon>
        <taxon>Pseudomonadati</taxon>
        <taxon>Pseudomonadota</taxon>
        <taxon>Gammaproteobacteria</taxon>
        <taxon>Vibrionales</taxon>
        <taxon>Vibrionaceae</taxon>
        <taxon>Vibrio</taxon>
    </lineage>
</organism>
<sequence length="401" mass="45661">MSAIKDGVVYTIGELIKKLIPFLLLPYLSRNLGTEGFGELAFVQIFISLFVVIVGLSQAAAVSRYYYRYGENGVINVIVSGYLYSSLISIFLLVPLLIMQQYMIAIALLISLFQELLSSQLSIRQCKKKAIEYTLINISVAMVSVILTVALFEFYEATFENRLISMLVAYFIVWIVSSVLLHKSKVTKLTKFRISLGFKYICSFGLPLIVHQLSIFSKGQLDRLFIGSFYSISELGIYSAAFQVSLVISVVIMAINKALIPYLYSSLKNKKINIEWLIKASLWSFLIIPIPSLITLLIPEKYYLIALGSEFVGVKFFIVVFILGQMSLIPYLILINYYFYHGRTKKISQLTLVTTILYMIFLFVFGRKELEYLPFGLMLCNLLPVFAIYFSQTKKMKLKIS</sequence>
<comment type="caution">
    <text evidence="6">The sequence shown here is derived from an EMBL/GenBank/DDBJ whole genome shotgun (WGS) entry which is preliminary data.</text>
</comment>
<evidence type="ECO:0000256" key="4">
    <source>
        <dbReference type="ARBA" id="ARBA00023136"/>
    </source>
</evidence>
<feature type="transmembrane region" description="Helical" evidence="5">
    <location>
        <begin position="7"/>
        <end position="28"/>
    </location>
</feature>
<evidence type="ECO:0000256" key="2">
    <source>
        <dbReference type="ARBA" id="ARBA00022692"/>
    </source>
</evidence>
<feature type="transmembrane region" description="Helical" evidence="5">
    <location>
        <begin position="372"/>
        <end position="391"/>
    </location>
</feature>
<dbReference type="PANTHER" id="PTHR43424">
    <property type="entry name" value="LOCUS PUTATIVE PROTEIN 1-RELATED"/>
    <property type="match status" value="1"/>
</dbReference>
<feature type="transmembrane region" description="Helical" evidence="5">
    <location>
        <begin position="276"/>
        <end position="298"/>
    </location>
</feature>
<feature type="transmembrane region" description="Helical" evidence="5">
    <location>
        <begin position="347"/>
        <end position="366"/>
    </location>
</feature>
<evidence type="ECO:0000256" key="5">
    <source>
        <dbReference type="SAM" id="Phobius"/>
    </source>
</evidence>
<feature type="transmembrane region" description="Helical" evidence="5">
    <location>
        <begin position="40"/>
        <end position="62"/>
    </location>
</feature>
<gene>
    <name evidence="6" type="ORF">THF1D04_40171</name>
</gene>
<reference evidence="6" key="1">
    <citation type="submission" date="2022-01" db="EMBL/GenBank/DDBJ databases">
        <authorList>
            <person name="Lagorce A."/>
        </authorList>
    </citation>
    <scope>NUCLEOTIDE SEQUENCE</scope>
    <source>
        <strain evidence="6">Th15_F1_D04</strain>
    </source>
</reference>
<feature type="transmembrane region" description="Helical" evidence="5">
    <location>
        <begin position="163"/>
        <end position="182"/>
    </location>
</feature>
<keyword evidence="4 5" id="KW-0472">Membrane</keyword>
<evidence type="ECO:0000256" key="1">
    <source>
        <dbReference type="ARBA" id="ARBA00004141"/>
    </source>
</evidence>
<feature type="transmembrane region" description="Helical" evidence="5">
    <location>
        <begin position="74"/>
        <end position="94"/>
    </location>
</feature>
<name>A0AAU9Q8D7_9VIBR</name>
<evidence type="ECO:0000313" key="6">
    <source>
        <dbReference type="EMBL" id="CAH1535385.1"/>
    </source>
</evidence>
<keyword evidence="3 5" id="KW-1133">Transmembrane helix</keyword>
<dbReference type="AlphaFoldDB" id="A0AAU9Q8D7"/>
<feature type="transmembrane region" description="Helical" evidence="5">
    <location>
        <begin position="130"/>
        <end position="151"/>
    </location>
</feature>
<proteinExistence type="predicted"/>
<feature type="transmembrane region" description="Helical" evidence="5">
    <location>
        <begin position="318"/>
        <end position="340"/>
    </location>
</feature>
<dbReference type="InterPro" id="IPR002797">
    <property type="entry name" value="Polysacc_synth"/>
</dbReference>
<dbReference type="EMBL" id="CAKMTQ010000034">
    <property type="protein sequence ID" value="CAH1535385.1"/>
    <property type="molecule type" value="Genomic_DNA"/>
</dbReference>
<dbReference type="Proteomes" id="UP001295420">
    <property type="component" value="Unassembled WGS sequence"/>
</dbReference>
<comment type="subcellular location">
    <subcellularLocation>
        <location evidence="1">Membrane</location>
        <topology evidence="1">Multi-pass membrane protein</topology>
    </subcellularLocation>
</comment>
<feature type="transmembrane region" description="Helical" evidence="5">
    <location>
        <begin position="235"/>
        <end position="255"/>
    </location>
</feature>
<accession>A0AAU9Q8D7</accession>
<feature type="transmembrane region" description="Helical" evidence="5">
    <location>
        <begin position="100"/>
        <end position="118"/>
    </location>
</feature>
<keyword evidence="2 5" id="KW-0812">Transmembrane</keyword>
<dbReference type="InterPro" id="IPR052556">
    <property type="entry name" value="PolySynth_Transporter"/>
</dbReference>
<evidence type="ECO:0000313" key="7">
    <source>
        <dbReference type="Proteomes" id="UP001295420"/>
    </source>
</evidence>
<dbReference type="PANTHER" id="PTHR43424:SF1">
    <property type="entry name" value="LOCUS PUTATIVE PROTEIN 1-RELATED"/>
    <property type="match status" value="1"/>
</dbReference>
<dbReference type="RefSeq" id="WP_409931600.1">
    <property type="nucleotide sequence ID" value="NZ_CAKMTQ010000034.1"/>
</dbReference>